<dbReference type="InterPro" id="IPR038765">
    <property type="entry name" value="Papain-like_cys_pep_sf"/>
</dbReference>
<evidence type="ECO:0000313" key="3">
    <source>
        <dbReference type="EMBL" id="CAH2106322.1"/>
    </source>
</evidence>
<keyword evidence="4" id="KW-1185">Reference proteome</keyword>
<organism evidence="3 4">
    <name type="scientific">Euphydryas editha</name>
    <name type="common">Edith's checkerspot</name>
    <dbReference type="NCBI Taxonomy" id="104508"/>
    <lineage>
        <taxon>Eukaryota</taxon>
        <taxon>Metazoa</taxon>
        <taxon>Ecdysozoa</taxon>
        <taxon>Arthropoda</taxon>
        <taxon>Hexapoda</taxon>
        <taxon>Insecta</taxon>
        <taxon>Pterygota</taxon>
        <taxon>Neoptera</taxon>
        <taxon>Endopterygota</taxon>
        <taxon>Lepidoptera</taxon>
        <taxon>Glossata</taxon>
        <taxon>Ditrysia</taxon>
        <taxon>Papilionoidea</taxon>
        <taxon>Nymphalidae</taxon>
        <taxon>Nymphalinae</taxon>
        <taxon>Euphydryas</taxon>
    </lineage>
</organism>
<sequence length="127" mass="15067">MNSNLLLFFIVFMLFDINIIFSDDLQSLIYNLRDGPQLYRKYVEKFNKTFKGDEEYRDRYSNFMKTLRVINEINSQPGSEKVRPNKYADLSDFERSNIEGTTKIDPELKIQMKGRKPSVDSLFIFDV</sequence>
<feature type="chain" id="PRO_5043717762" description="Cathepsin propeptide inhibitor domain-containing protein" evidence="1">
    <location>
        <begin position="23"/>
        <end position="127"/>
    </location>
</feature>
<dbReference type="EMBL" id="CAKOGL010000029">
    <property type="protein sequence ID" value="CAH2106322.1"/>
    <property type="molecule type" value="Genomic_DNA"/>
</dbReference>
<dbReference type="SMART" id="SM00848">
    <property type="entry name" value="Inhibitor_I29"/>
    <property type="match status" value="1"/>
</dbReference>
<evidence type="ECO:0000259" key="2">
    <source>
        <dbReference type="SMART" id="SM00848"/>
    </source>
</evidence>
<evidence type="ECO:0000256" key="1">
    <source>
        <dbReference type="SAM" id="SignalP"/>
    </source>
</evidence>
<name>A0AAU9V3G3_EUPED</name>
<feature type="signal peptide" evidence="1">
    <location>
        <begin position="1"/>
        <end position="22"/>
    </location>
</feature>
<gene>
    <name evidence="3" type="ORF">EEDITHA_LOCUS20469</name>
</gene>
<dbReference type="Gene3D" id="1.10.287.2250">
    <property type="match status" value="1"/>
</dbReference>
<keyword evidence="1" id="KW-0732">Signal</keyword>
<comment type="caution">
    <text evidence="3">The sequence shown here is derived from an EMBL/GenBank/DDBJ whole genome shotgun (WGS) entry which is preliminary data.</text>
</comment>
<proteinExistence type="predicted"/>
<feature type="domain" description="Cathepsin propeptide inhibitor" evidence="2">
    <location>
        <begin position="39"/>
        <end position="95"/>
    </location>
</feature>
<protein>
    <recommendedName>
        <fullName evidence="2">Cathepsin propeptide inhibitor domain-containing protein</fullName>
    </recommendedName>
</protein>
<reference evidence="3" key="1">
    <citation type="submission" date="2022-03" db="EMBL/GenBank/DDBJ databases">
        <authorList>
            <person name="Tunstrom K."/>
        </authorList>
    </citation>
    <scope>NUCLEOTIDE SEQUENCE</scope>
</reference>
<dbReference type="AlphaFoldDB" id="A0AAU9V3G3"/>
<dbReference type="Pfam" id="PF08246">
    <property type="entry name" value="Inhibitor_I29"/>
    <property type="match status" value="1"/>
</dbReference>
<dbReference type="SUPFAM" id="SSF54001">
    <property type="entry name" value="Cysteine proteinases"/>
    <property type="match status" value="1"/>
</dbReference>
<accession>A0AAU9V3G3</accession>
<dbReference type="Proteomes" id="UP001153954">
    <property type="component" value="Unassembled WGS sequence"/>
</dbReference>
<dbReference type="InterPro" id="IPR013201">
    <property type="entry name" value="Prot_inhib_I29"/>
</dbReference>
<evidence type="ECO:0000313" key="4">
    <source>
        <dbReference type="Proteomes" id="UP001153954"/>
    </source>
</evidence>